<gene>
    <name evidence="1" type="ORF">AVEN_77115_1</name>
</gene>
<protein>
    <submittedName>
        <fullName evidence="1">Uncharacterized protein</fullName>
    </submittedName>
</protein>
<comment type="caution">
    <text evidence="1">The sequence shown here is derived from an EMBL/GenBank/DDBJ whole genome shotgun (WGS) entry which is preliminary data.</text>
</comment>
<dbReference type="Proteomes" id="UP000499080">
    <property type="component" value="Unassembled WGS sequence"/>
</dbReference>
<dbReference type="AlphaFoldDB" id="A0A4Y2QL67"/>
<reference evidence="1 2" key="1">
    <citation type="journal article" date="2019" name="Sci. Rep.">
        <title>Orb-weaving spider Araneus ventricosus genome elucidates the spidroin gene catalogue.</title>
        <authorList>
            <person name="Kono N."/>
            <person name="Nakamura H."/>
            <person name="Ohtoshi R."/>
            <person name="Moran D.A.P."/>
            <person name="Shinohara A."/>
            <person name="Yoshida Y."/>
            <person name="Fujiwara M."/>
            <person name="Mori M."/>
            <person name="Tomita M."/>
            <person name="Arakawa K."/>
        </authorList>
    </citation>
    <scope>NUCLEOTIDE SEQUENCE [LARGE SCALE GENOMIC DNA]</scope>
</reference>
<keyword evidence="2" id="KW-1185">Reference proteome</keyword>
<accession>A0A4Y2QL67</accession>
<sequence>MIVNTDLDYVKKNLRDTTRNLIETTKEVRAHIDKSRPSFSVVLQAMPAPPTVLPIVGYRDSHVVLLRPNKTSSSEENKKIIENVFVKHNSATVISKIAKVNQGGLLIETLADADLQA</sequence>
<dbReference type="EMBL" id="BGPR01014165">
    <property type="protein sequence ID" value="GBN64015.1"/>
    <property type="molecule type" value="Genomic_DNA"/>
</dbReference>
<proteinExistence type="predicted"/>
<evidence type="ECO:0000313" key="2">
    <source>
        <dbReference type="Proteomes" id="UP000499080"/>
    </source>
</evidence>
<name>A0A4Y2QL67_ARAVE</name>
<evidence type="ECO:0000313" key="1">
    <source>
        <dbReference type="EMBL" id="GBN64015.1"/>
    </source>
</evidence>
<organism evidence="1 2">
    <name type="scientific">Araneus ventricosus</name>
    <name type="common">Orbweaver spider</name>
    <name type="synonym">Epeira ventricosa</name>
    <dbReference type="NCBI Taxonomy" id="182803"/>
    <lineage>
        <taxon>Eukaryota</taxon>
        <taxon>Metazoa</taxon>
        <taxon>Ecdysozoa</taxon>
        <taxon>Arthropoda</taxon>
        <taxon>Chelicerata</taxon>
        <taxon>Arachnida</taxon>
        <taxon>Araneae</taxon>
        <taxon>Araneomorphae</taxon>
        <taxon>Entelegynae</taxon>
        <taxon>Araneoidea</taxon>
        <taxon>Araneidae</taxon>
        <taxon>Araneus</taxon>
    </lineage>
</organism>